<evidence type="ECO:0000256" key="1">
    <source>
        <dbReference type="SAM" id="Phobius"/>
    </source>
</evidence>
<comment type="caution">
    <text evidence="2">The sequence shown here is derived from an EMBL/GenBank/DDBJ whole genome shotgun (WGS) entry which is preliminary data.</text>
</comment>
<proteinExistence type="predicted"/>
<feature type="transmembrane region" description="Helical" evidence="1">
    <location>
        <begin position="6"/>
        <end position="25"/>
    </location>
</feature>
<reference evidence="2 3" key="1">
    <citation type="journal article" date="2017" name="Mol. Plant">
        <title>The Genome of Medicinal Plant Macleaya cordata Provides New Insights into Benzylisoquinoline Alkaloids Metabolism.</title>
        <authorList>
            <person name="Liu X."/>
            <person name="Liu Y."/>
            <person name="Huang P."/>
            <person name="Ma Y."/>
            <person name="Qing Z."/>
            <person name="Tang Q."/>
            <person name="Cao H."/>
            <person name="Cheng P."/>
            <person name="Zheng Y."/>
            <person name="Yuan Z."/>
            <person name="Zhou Y."/>
            <person name="Liu J."/>
            <person name="Tang Z."/>
            <person name="Zhuo Y."/>
            <person name="Zhang Y."/>
            <person name="Yu L."/>
            <person name="Huang J."/>
            <person name="Yang P."/>
            <person name="Peng Q."/>
            <person name="Zhang J."/>
            <person name="Jiang W."/>
            <person name="Zhang Z."/>
            <person name="Lin K."/>
            <person name="Ro D.K."/>
            <person name="Chen X."/>
            <person name="Xiong X."/>
            <person name="Shang Y."/>
            <person name="Huang S."/>
            <person name="Zeng J."/>
        </authorList>
    </citation>
    <scope>NUCLEOTIDE SEQUENCE [LARGE SCALE GENOMIC DNA]</scope>
    <source>
        <strain evidence="3">cv. BLH2017</strain>
        <tissue evidence="2">Root</tissue>
    </source>
</reference>
<protein>
    <submittedName>
        <fullName evidence="2">Uncharacterized protein</fullName>
    </submittedName>
</protein>
<keyword evidence="1" id="KW-0472">Membrane</keyword>
<evidence type="ECO:0000313" key="2">
    <source>
        <dbReference type="EMBL" id="OVA06062.1"/>
    </source>
</evidence>
<keyword evidence="1" id="KW-0812">Transmembrane</keyword>
<dbReference type="EMBL" id="MVGT01002976">
    <property type="protein sequence ID" value="OVA06062.1"/>
    <property type="molecule type" value="Genomic_DNA"/>
</dbReference>
<keyword evidence="3" id="KW-1185">Reference proteome</keyword>
<dbReference type="InParanoid" id="A0A200Q6K5"/>
<evidence type="ECO:0000313" key="3">
    <source>
        <dbReference type="Proteomes" id="UP000195402"/>
    </source>
</evidence>
<keyword evidence="1" id="KW-1133">Transmembrane helix</keyword>
<dbReference type="OrthoDB" id="2015130at2759"/>
<dbReference type="AlphaFoldDB" id="A0A200Q6K5"/>
<name>A0A200Q6K5_MACCD</name>
<accession>A0A200Q6K5</accession>
<gene>
    <name evidence="2" type="ORF">BVC80_1709g6</name>
</gene>
<organism evidence="2 3">
    <name type="scientific">Macleaya cordata</name>
    <name type="common">Five-seeded plume-poppy</name>
    <name type="synonym">Bocconia cordata</name>
    <dbReference type="NCBI Taxonomy" id="56857"/>
    <lineage>
        <taxon>Eukaryota</taxon>
        <taxon>Viridiplantae</taxon>
        <taxon>Streptophyta</taxon>
        <taxon>Embryophyta</taxon>
        <taxon>Tracheophyta</taxon>
        <taxon>Spermatophyta</taxon>
        <taxon>Magnoliopsida</taxon>
        <taxon>Ranunculales</taxon>
        <taxon>Papaveraceae</taxon>
        <taxon>Papaveroideae</taxon>
        <taxon>Macleaya</taxon>
    </lineage>
</organism>
<sequence>MATHQLHIFLLLLISILTTIIAPSIKPHIPIKPNKPSDQHLQNISEALKCKGNFSNWAVVFSATDPSTFPLTATLFGRVFGNPPWNAIANL</sequence>
<dbReference type="Proteomes" id="UP000195402">
    <property type="component" value="Unassembled WGS sequence"/>
</dbReference>